<keyword evidence="2 4" id="KW-0067">ATP-binding</keyword>
<evidence type="ECO:0000313" key="4">
    <source>
        <dbReference type="EMBL" id="WOJ93009.1"/>
    </source>
</evidence>
<dbReference type="SUPFAM" id="SSF52540">
    <property type="entry name" value="P-loop containing nucleoside triphosphate hydrolases"/>
    <property type="match status" value="2"/>
</dbReference>
<dbReference type="Pfam" id="PF00005">
    <property type="entry name" value="ABC_tran"/>
    <property type="match status" value="2"/>
</dbReference>
<accession>A0ABZ0I0F7</accession>
<feature type="domain" description="ABC transporter" evidence="3">
    <location>
        <begin position="10"/>
        <end position="244"/>
    </location>
</feature>
<dbReference type="InterPro" id="IPR027417">
    <property type="entry name" value="P-loop_NTPase"/>
</dbReference>
<dbReference type="PANTHER" id="PTHR43158">
    <property type="entry name" value="SKFA PEPTIDE EXPORT ATP-BINDING PROTEIN SKFE"/>
    <property type="match status" value="1"/>
</dbReference>
<dbReference type="PANTHER" id="PTHR43158:SF2">
    <property type="entry name" value="SKFA PEPTIDE EXPORT ATP-BINDING PROTEIN SKFE"/>
    <property type="match status" value="1"/>
</dbReference>
<protein>
    <submittedName>
        <fullName evidence="4">ATP-binding cassette domain-containing protein</fullName>
    </submittedName>
</protein>
<dbReference type="SMART" id="SM00382">
    <property type="entry name" value="AAA"/>
    <property type="match status" value="2"/>
</dbReference>
<reference evidence="4 5" key="1">
    <citation type="submission" date="2023-10" db="EMBL/GenBank/DDBJ databases">
        <title>Two novel species belonging to the OM43/NOR5 clade.</title>
        <authorList>
            <person name="Park M."/>
        </authorList>
    </citation>
    <scope>NUCLEOTIDE SEQUENCE [LARGE SCALE GENOMIC DNA]</scope>
    <source>
        <strain evidence="4 5">IMCC43200</strain>
    </source>
</reference>
<evidence type="ECO:0000256" key="2">
    <source>
        <dbReference type="ARBA" id="ARBA00022840"/>
    </source>
</evidence>
<dbReference type="PROSITE" id="PS50893">
    <property type="entry name" value="ABC_TRANSPORTER_2"/>
    <property type="match status" value="2"/>
</dbReference>
<keyword evidence="5" id="KW-1185">Reference proteome</keyword>
<keyword evidence="1" id="KW-0547">Nucleotide-binding</keyword>
<dbReference type="EMBL" id="CP136864">
    <property type="protein sequence ID" value="WOJ93009.1"/>
    <property type="molecule type" value="Genomic_DNA"/>
</dbReference>
<evidence type="ECO:0000256" key="1">
    <source>
        <dbReference type="ARBA" id="ARBA00022741"/>
    </source>
</evidence>
<proteinExistence type="predicted"/>
<evidence type="ECO:0000313" key="5">
    <source>
        <dbReference type="Proteomes" id="UP001626537"/>
    </source>
</evidence>
<dbReference type="RefSeq" id="WP_407347669.1">
    <property type="nucleotide sequence ID" value="NZ_CP136864.1"/>
</dbReference>
<sequence length="494" mass="54109">MPESPKDYLLCTQQLALSYRAKPALQGINWQWEQGDHWAILGANGAGKTALATIIAGEQTRYAGSLVRSDELSTGGTAYVCFERGRRLCERDQKLDCAEFESNARDIGTRVRDLLPTEGCSAQEWDQLVALLDMQDILDRGLRYISTGQMRKALLASALLSKPTLLILDSPLDGLDAATQQRLHEALNSIILQTPAVLTLCRSPQEIPDACNRLMLLERGRIVATGSPREVLSSPEGQKAMEAPPLDFGLPPAKPGLEAPDCVTATIELNNVSVSFGDLCVFRNLNWRMGPNQHSLIAGPNGCGKSTLLDLLTGDNHKAYGQDVSLFGKRRGSGESVWEIKARFGRVDARMQFAVPNGSSVEAVVLSGFFDSIGLRDRPSDQQRAAARHWLSALGLASERSREFHTLSFGLQRLVLLARAMVKEPAVLLLDEATLSLDPGHRRLLLDAVDHVVDEGRCQLLFVSHTAGELPRCINQLLQFEPKEDGSRILVSDL</sequence>
<evidence type="ECO:0000259" key="3">
    <source>
        <dbReference type="PROSITE" id="PS50893"/>
    </source>
</evidence>
<dbReference type="GO" id="GO:0005524">
    <property type="term" value="F:ATP binding"/>
    <property type="evidence" value="ECO:0007669"/>
    <property type="project" value="UniProtKB-KW"/>
</dbReference>
<dbReference type="InterPro" id="IPR003439">
    <property type="entry name" value="ABC_transporter-like_ATP-bd"/>
</dbReference>
<dbReference type="Gene3D" id="3.40.50.300">
    <property type="entry name" value="P-loop containing nucleotide triphosphate hydrolases"/>
    <property type="match status" value="2"/>
</dbReference>
<feature type="domain" description="ABC transporter" evidence="3">
    <location>
        <begin position="267"/>
        <end position="494"/>
    </location>
</feature>
<dbReference type="InterPro" id="IPR003593">
    <property type="entry name" value="AAA+_ATPase"/>
</dbReference>
<dbReference type="Proteomes" id="UP001626537">
    <property type="component" value="Chromosome"/>
</dbReference>
<gene>
    <name evidence="4" type="ORF">R0135_14630</name>
</gene>
<name>A0ABZ0I0F7_9GAMM</name>
<organism evidence="4 5">
    <name type="scientific">Congregibacter variabilis</name>
    <dbReference type="NCBI Taxonomy" id="3081200"/>
    <lineage>
        <taxon>Bacteria</taxon>
        <taxon>Pseudomonadati</taxon>
        <taxon>Pseudomonadota</taxon>
        <taxon>Gammaproteobacteria</taxon>
        <taxon>Cellvibrionales</taxon>
        <taxon>Halieaceae</taxon>
        <taxon>Congregibacter</taxon>
    </lineage>
</organism>